<dbReference type="InterPro" id="IPR043502">
    <property type="entry name" value="DNA/RNA_pol_sf"/>
</dbReference>
<gene>
    <name evidence="1" type="ORF">S01H1_39235</name>
</gene>
<protein>
    <recommendedName>
        <fullName evidence="2">DNA-directed DNA polymerase family A palm domain-containing protein</fullName>
    </recommendedName>
</protein>
<dbReference type="AlphaFoldDB" id="X0WFC0"/>
<accession>X0WFC0</accession>
<dbReference type="SUPFAM" id="SSF56672">
    <property type="entry name" value="DNA/RNA polymerases"/>
    <property type="match status" value="1"/>
</dbReference>
<name>X0WFC0_9ZZZZ</name>
<comment type="caution">
    <text evidence="1">The sequence shown here is derived from an EMBL/GenBank/DDBJ whole genome shotgun (WGS) entry which is preliminary data.</text>
</comment>
<evidence type="ECO:0008006" key="2">
    <source>
        <dbReference type="Google" id="ProtNLM"/>
    </source>
</evidence>
<evidence type="ECO:0000313" key="1">
    <source>
        <dbReference type="EMBL" id="GAG11401.1"/>
    </source>
</evidence>
<dbReference type="EMBL" id="BARS01024744">
    <property type="protein sequence ID" value="GAG11401.1"/>
    <property type="molecule type" value="Genomic_DNA"/>
</dbReference>
<feature type="non-terminal residue" evidence="1">
    <location>
        <position position="1"/>
    </location>
</feature>
<proteinExistence type="predicted"/>
<sequence length="187" mass="21071">SIVKRWRARNAWAPEFWYATSDAAASAVDNPGTVTESGRMRYSFYPALLGGTLLCFLPGDVVLSYPQAKIEYNHDKHSYDLTAIKATWKPKADSTVWPRVSLWHGLLVENGTQALCAGVLRHALRKFHYRDVVMHTHDEIVDEVHEEQAAEAVEFMAGAMGECAFTPGLPLHVDPFICWRYGHKPED</sequence>
<reference evidence="1" key="1">
    <citation type="journal article" date="2014" name="Front. Microbiol.">
        <title>High frequency of phylogenetically diverse reductive dehalogenase-homologous genes in deep subseafloor sedimentary metagenomes.</title>
        <authorList>
            <person name="Kawai M."/>
            <person name="Futagami T."/>
            <person name="Toyoda A."/>
            <person name="Takaki Y."/>
            <person name="Nishi S."/>
            <person name="Hori S."/>
            <person name="Arai W."/>
            <person name="Tsubouchi T."/>
            <person name="Morono Y."/>
            <person name="Uchiyama I."/>
            <person name="Ito T."/>
            <person name="Fujiyama A."/>
            <person name="Inagaki F."/>
            <person name="Takami H."/>
        </authorList>
    </citation>
    <scope>NUCLEOTIDE SEQUENCE</scope>
    <source>
        <strain evidence="1">Expedition CK06-06</strain>
    </source>
</reference>
<organism evidence="1">
    <name type="scientific">marine sediment metagenome</name>
    <dbReference type="NCBI Taxonomy" id="412755"/>
    <lineage>
        <taxon>unclassified sequences</taxon>
        <taxon>metagenomes</taxon>
        <taxon>ecological metagenomes</taxon>
    </lineage>
</organism>